<dbReference type="Gene3D" id="1.10.3450.10">
    <property type="entry name" value="TTHA0068-like"/>
    <property type="match status" value="1"/>
</dbReference>
<name>A0A6I4WFB3_9ACTN</name>
<evidence type="ECO:0000256" key="1">
    <source>
        <dbReference type="ARBA" id="ARBA00022801"/>
    </source>
</evidence>
<feature type="domain" description="AB hydrolase-1" evidence="3">
    <location>
        <begin position="36"/>
        <end position="288"/>
    </location>
</feature>
<dbReference type="GO" id="GO:0016787">
    <property type="term" value="F:hydrolase activity"/>
    <property type="evidence" value="ECO:0007669"/>
    <property type="project" value="UniProtKB-KW"/>
</dbReference>
<comment type="caution">
    <text evidence="4">The sequence shown here is derived from an EMBL/GenBank/DDBJ whole genome shotgun (WGS) entry which is preliminary data.</text>
</comment>
<reference evidence="4 5" key="1">
    <citation type="submission" date="2019-12" db="EMBL/GenBank/DDBJ databases">
        <title>Nocardia macrotermitis sp. nov. and Nocardia aurantia sp. nov., isolated from the gut of the fungus growing-termite Macrotermes natalensis.</title>
        <authorList>
            <person name="Christine B."/>
            <person name="Rene B."/>
        </authorList>
    </citation>
    <scope>NUCLEOTIDE SEQUENCE [LARGE SCALE GENOMIC DNA]</scope>
    <source>
        <strain evidence="4 5">DSM 102126</strain>
    </source>
</reference>
<dbReference type="InterPro" id="IPR005500">
    <property type="entry name" value="DUF309"/>
</dbReference>
<dbReference type="InterPro" id="IPR000639">
    <property type="entry name" value="Epox_hydrolase-like"/>
</dbReference>
<dbReference type="EMBL" id="WUTW01000002">
    <property type="protein sequence ID" value="MXQ65242.1"/>
    <property type="molecule type" value="Genomic_DNA"/>
</dbReference>
<proteinExistence type="predicted"/>
<feature type="region of interest" description="Disordered" evidence="2">
    <location>
        <begin position="313"/>
        <end position="345"/>
    </location>
</feature>
<dbReference type="AlphaFoldDB" id="A0A6I4WFB3"/>
<dbReference type="OrthoDB" id="2987348at2"/>
<dbReference type="SUPFAM" id="SSF53474">
    <property type="entry name" value="alpha/beta-Hydrolases"/>
    <property type="match status" value="1"/>
</dbReference>
<protein>
    <submittedName>
        <fullName evidence="4">Alpha/beta fold hydrolase</fullName>
    </submittedName>
</protein>
<dbReference type="PANTHER" id="PTHR43329">
    <property type="entry name" value="EPOXIDE HYDROLASE"/>
    <property type="match status" value="1"/>
</dbReference>
<dbReference type="Proteomes" id="UP000431901">
    <property type="component" value="Unassembled WGS sequence"/>
</dbReference>
<feature type="compositionally biased region" description="Basic and acidic residues" evidence="2">
    <location>
        <begin position="313"/>
        <end position="328"/>
    </location>
</feature>
<keyword evidence="5" id="KW-1185">Reference proteome</keyword>
<sequence>MAGHDASIVEIDGPWTHRMVSAGGTRFHVVVAGEGPLVLLLHGFPQFWWSWHHQVVSLAAAGYRVAAVDLRGYGGSDKPPRGYDLVTLAADAAGLVRALGEANACVVGHDWGGLLGWTMAVQHPKTVNRLAVVGAPHPLRLRRAVLTDPRGQAWAARHTAAFQVPVLPEKRLVRDDAALVGRLLRDWSGPGFPDERTESLARRAFQIPGVAHCAMEYHRWLVRSLARPDGLRYARRMRAQIHVPTLQLHGALDRCTLPATAQGSGRYVTAPYRWKLIDGAGHFPHQERPEAFDAHLLGWLADPEPEQLTMRDRDTEGRARNARPRDAYGRPLPHGATGVPTMPDDLDPDPARGLALAQRLLDEDRPFHAHEVLEAVWKAAPPDERELWRALAQIAVGVTHLRRGNPRGARALLVRATDSLAAWTSDAPHGIDAAGIVRTTRALLARPDVELTPDTPVTLRLTA</sequence>
<evidence type="ECO:0000259" key="3">
    <source>
        <dbReference type="Pfam" id="PF00561"/>
    </source>
</evidence>
<dbReference type="Gene3D" id="3.40.50.1820">
    <property type="entry name" value="alpha/beta hydrolase"/>
    <property type="match status" value="1"/>
</dbReference>
<dbReference type="SUPFAM" id="SSF140663">
    <property type="entry name" value="TTHA0068-like"/>
    <property type="match status" value="1"/>
</dbReference>
<dbReference type="PRINTS" id="PR00111">
    <property type="entry name" value="ABHYDROLASE"/>
</dbReference>
<accession>A0A6I4WFB3</accession>
<organism evidence="4 5">
    <name type="scientific">Actinomadura rayongensis</name>
    <dbReference type="NCBI Taxonomy" id="1429076"/>
    <lineage>
        <taxon>Bacteria</taxon>
        <taxon>Bacillati</taxon>
        <taxon>Actinomycetota</taxon>
        <taxon>Actinomycetes</taxon>
        <taxon>Streptosporangiales</taxon>
        <taxon>Thermomonosporaceae</taxon>
        <taxon>Actinomadura</taxon>
    </lineage>
</organism>
<dbReference type="PRINTS" id="PR00412">
    <property type="entry name" value="EPOXHYDRLASE"/>
</dbReference>
<dbReference type="RefSeq" id="WP_161103362.1">
    <property type="nucleotide sequence ID" value="NZ_JBHLYI010000010.1"/>
</dbReference>
<evidence type="ECO:0000313" key="4">
    <source>
        <dbReference type="EMBL" id="MXQ65242.1"/>
    </source>
</evidence>
<dbReference type="Pfam" id="PF03745">
    <property type="entry name" value="DUF309"/>
    <property type="match status" value="1"/>
</dbReference>
<dbReference type="InterPro" id="IPR029058">
    <property type="entry name" value="AB_hydrolase_fold"/>
</dbReference>
<dbReference type="InterPro" id="IPR023203">
    <property type="entry name" value="TTHA0068_sf"/>
</dbReference>
<evidence type="ECO:0000256" key="2">
    <source>
        <dbReference type="SAM" id="MobiDB-lite"/>
    </source>
</evidence>
<gene>
    <name evidence="4" type="ORF">GQ466_14480</name>
</gene>
<dbReference type="InterPro" id="IPR000073">
    <property type="entry name" value="AB_hydrolase_1"/>
</dbReference>
<keyword evidence="1 4" id="KW-0378">Hydrolase</keyword>
<dbReference type="Pfam" id="PF00561">
    <property type="entry name" value="Abhydrolase_1"/>
    <property type="match status" value="1"/>
</dbReference>
<evidence type="ECO:0000313" key="5">
    <source>
        <dbReference type="Proteomes" id="UP000431901"/>
    </source>
</evidence>